<accession>A0A419T7N7</accession>
<evidence type="ECO:0000313" key="1">
    <source>
        <dbReference type="EMBL" id="RKD33455.1"/>
    </source>
</evidence>
<evidence type="ECO:0000313" key="2">
    <source>
        <dbReference type="Proteomes" id="UP000284177"/>
    </source>
</evidence>
<reference evidence="1 2" key="1">
    <citation type="submission" date="2016-08" db="EMBL/GenBank/DDBJ databases">
        <title>Novel Firmicutes and Novel Genomes.</title>
        <authorList>
            <person name="Poppleton D.I."/>
            <person name="Gribaldo S."/>
        </authorList>
    </citation>
    <scope>NUCLEOTIDE SEQUENCE [LARGE SCALE GENOMIC DNA]</scope>
    <source>
        <strain evidence="1 2">CTT3</strain>
    </source>
</reference>
<dbReference type="OrthoDB" id="2047045at2"/>
<dbReference type="RefSeq" id="WP_120167825.1">
    <property type="nucleotide sequence ID" value="NZ_MCIB01000006.1"/>
</dbReference>
<evidence type="ECO:0008006" key="3">
    <source>
        <dbReference type="Google" id="ProtNLM"/>
    </source>
</evidence>
<comment type="caution">
    <text evidence="1">The sequence shown here is derived from an EMBL/GenBank/DDBJ whole genome shotgun (WGS) entry which is preliminary data.</text>
</comment>
<dbReference type="Proteomes" id="UP000284177">
    <property type="component" value="Unassembled WGS sequence"/>
</dbReference>
<keyword evidence="2" id="KW-1185">Reference proteome</keyword>
<dbReference type="EMBL" id="MCIB01000006">
    <property type="protein sequence ID" value="RKD33455.1"/>
    <property type="molecule type" value="Genomic_DNA"/>
</dbReference>
<protein>
    <recommendedName>
        <fullName evidence="3">STAS/SEC14 domain-containing protein</fullName>
    </recommendedName>
</protein>
<organism evidence="1 2">
    <name type="scientific">Thermohalobacter berrensis</name>
    <dbReference type="NCBI Taxonomy" id="99594"/>
    <lineage>
        <taxon>Bacteria</taxon>
        <taxon>Bacillati</taxon>
        <taxon>Bacillota</taxon>
        <taxon>Tissierellia</taxon>
        <taxon>Tissierellales</taxon>
        <taxon>Thermohalobacteraceae</taxon>
        <taxon>Thermohalobacter</taxon>
    </lineage>
</organism>
<name>A0A419T7N7_9FIRM</name>
<sequence length="134" mass="15824">MEIKDPKGKYILKVDKDRRLVYETLKGYWRLEDMERFHNDYVSKIIPLFNGKEWAKCCYINAYEAAMITDDIKSHVKWAVSNGFRKAAMILEGNNQYNSVIDLQIRLAVKNTKLHLEKFESINEADKWLKSEGF</sequence>
<gene>
    <name evidence="1" type="ORF">BET03_09395</name>
</gene>
<dbReference type="AlphaFoldDB" id="A0A419T7N7"/>
<proteinExistence type="predicted"/>